<feature type="domain" description="Pru" evidence="11">
    <location>
        <begin position="10"/>
        <end position="123"/>
    </location>
</feature>
<dbReference type="PROSITE" id="PS51916">
    <property type="entry name" value="DEUBAD"/>
    <property type="match status" value="1"/>
</dbReference>
<evidence type="ECO:0000256" key="1">
    <source>
        <dbReference type="ARBA" id="ARBA00004123"/>
    </source>
</evidence>
<dbReference type="GO" id="GO:0005634">
    <property type="term" value="C:nucleus"/>
    <property type="evidence" value="ECO:0007669"/>
    <property type="project" value="UniProtKB-SubCell"/>
</dbReference>
<comment type="subcellular location">
    <subcellularLocation>
        <location evidence="2">Cytoplasm</location>
    </subcellularLocation>
    <subcellularLocation>
        <location evidence="1">Nucleus</location>
    </subcellularLocation>
</comment>
<dbReference type="Gene3D" id="2.30.29.70">
    <property type="entry name" value="Proteasomal ubiquitin receptor Rpn13/ADRM1"/>
    <property type="match status" value="1"/>
</dbReference>
<evidence type="ECO:0000259" key="10">
    <source>
        <dbReference type="PROSITE" id="PS51916"/>
    </source>
</evidence>
<evidence type="ECO:0000313" key="12">
    <source>
        <dbReference type="Proteomes" id="UP000887565"/>
    </source>
</evidence>
<evidence type="ECO:0000256" key="4">
    <source>
        <dbReference type="ARBA" id="ARBA00022490"/>
    </source>
</evidence>
<dbReference type="Gene3D" id="1.10.2020.20">
    <property type="match status" value="1"/>
</dbReference>
<evidence type="ECO:0000256" key="6">
    <source>
        <dbReference type="ARBA" id="ARBA00023242"/>
    </source>
</evidence>
<dbReference type="PANTHER" id="PTHR12225">
    <property type="entry name" value="ADHESION REGULATING MOLECULE 1 110 KDA CELL MEMBRANE GLYCOPROTEIN"/>
    <property type="match status" value="1"/>
</dbReference>
<comment type="function">
    <text evidence="7">May function as a proteasomal ubiquitin receptor. May promote the deubiquitinating activity associated with the 26S proteasome.</text>
</comment>
<evidence type="ECO:0000256" key="5">
    <source>
        <dbReference type="ARBA" id="ARBA00022942"/>
    </source>
</evidence>
<dbReference type="Proteomes" id="UP000887565">
    <property type="component" value="Unplaced"/>
</dbReference>
<dbReference type="Pfam" id="PF04683">
    <property type="entry name" value="Rpn13_ADRM1_Pru"/>
    <property type="match status" value="1"/>
</dbReference>
<evidence type="ECO:0000313" key="13">
    <source>
        <dbReference type="WBParaSite" id="nRc.2.0.1.t30972-RA"/>
    </source>
</evidence>
<feature type="region of interest" description="Disordered" evidence="9">
    <location>
        <begin position="118"/>
        <end position="142"/>
    </location>
</feature>
<proteinExistence type="inferred from homology"/>
<dbReference type="OMA" id="SNQRHFF"/>
<dbReference type="PROSITE" id="PS51917">
    <property type="entry name" value="PRU"/>
    <property type="match status" value="1"/>
</dbReference>
<dbReference type="InterPro" id="IPR038108">
    <property type="entry name" value="RPN13_DEUBAD_sf"/>
</dbReference>
<feature type="region of interest" description="Disordered" evidence="9">
    <location>
        <begin position="190"/>
        <end position="247"/>
    </location>
</feature>
<dbReference type="FunFam" id="2.30.29.70:FF:000001">
    <property type="entry name" value="Proteasomal ubiquitin receptor ADRM1"/>
    <property type="match status" value="1"/>
</dbReference>
<feature type="compositionally biased region" description="Basic and acidic residues" evidence="9">
    <location>
        <begin position="392"/>
        <end position="408"/>
    </location>
</feature>
<dbReference type="GO" id="GO:0061133">
    <property type="term" value="F:endopeptidase activator activity"/>
    <property type="evidence" value="ECO:0007669"/>
    <property type="project" value="TreeGrafter"/>
</dbReference>
<evidence type="ECO:0000256" key="2">
    <source>
        <dbReference type="ARBA" id="ARBA00004496"/>
    </source>
</evidence>
<feature type="compositionally biased region" description="Low complexity" evidence="9">
    <location>
        <begin position="217"/>
        <end position="247"/>
    </location>
</feature>
<keyword evidence="5" id="KW-0647">Proteasome</keyword>
<evidence type="ECO:0000256" key="9">
    <source>
        <dbReference type="SAM" id="MobiDB-lite"/>
    </source>
</evidence>
<dbReference type="CDD" id="cd13314">
    <property type="entry name" value="PH_Rpn13"/>
    <property type="match status" value="1"/>
</dbReference>
<dbReference type="GO" id="GO:0008541">
    <property type="term" value="C:proteasome regulatory particle, lid subcomplex"/>
    <property type="evidence" value="ECO:0007669"/>
    <property type="project" value="TreeGrafter"/>
</dbReference>
<dbReference type="PANTHER" id="PTHR12225:SF0">
    <property type="entry name" value="PROTEASOMAL UBIQUITIN RECEPTOR ADRM1"/>
    <property type="match status" value="1"/>
</dbReference>
<evidence type="ECO:0000256" key="8">
    <source>
        <dbReference type="ARBA" id="ARBA00070663"/>
    </source>
</evidence>
<dbReference type="AlphaFoldDB" id="A0A915JZ89"/>
<evidence type="ECO:0000256" key="7">
    <source>
        <dbReference type="ARBA" id="ARBA00054744"/>
    </source>
</evidence>
<dbReference type="GO" id="GO:0005737">
    <property type="term" value="C:cytoplasm"/>
    <property type="evidence" value="ECO:0007669"/>
    <property type="project" value="UniProtKB-SubCell"/>
</dbReference>
<feature type="region of interest" description="Disordered" evidence="9">
    <location>
        <begin position="369"/>
        <end position="414"/>
    </location>
</feature>
<dbReference type="Pfam" id="PF16550">
    <property type="entry name" value="RPN13_C"/>
    <property type="match status" value="1"/>
</dbReference>
<evidence type="ECO:0000256" key="3">
    <source>
        <dbReference type="ARBA" id="ARBA00009216"/>
    </source>
</evidence>
<sequence>MALFSNNAQPQSSNLVEFMAGKMFTRDKMVCPDSRKGKIYLYQSEDGLMHFCWKDASSNVVEDDLIIFPDDAKFTKVGQCTTGRVYLLSFKNPPRKLFYWMQAFKDDKDDEHCKRVNDLLNNPPVPGVESRSRGGAGTGGIGDQLSMVNQLLSSGSGGEDLQRALQGVDRRQMMQLLNLMGAGSGAGLSDLFGGEQGSPAGASTGRRLPVVGSANSRTGGTRPPTASTATPAASGSTTTAAANPPTRQITTAELSQILSGMNSSGRDGTPREDVELEKILTAKNIEPVLNASAKYVERLKRHLPKEQPIEQDEKEVLATLRTPQFRQGVGIFGVALHSGQLAPLMQQFGFSSDVVKAFGKGDVQSVAEVLQQESTASQAASGPGGSSNNDKPNGEKKAEKVDKAKKDDDPMDLD</sequence>
<dbReference type="InterPro" id="IPR006773">
    <property type="entry name" value="Rpn13/ADRM1"/>
</dbReference>
<evidence type="ECO:0000259" key="11">
    <source>
        <dbReference type="PROSITE" id="PS51917"/>
    </source>
</evidence>
<dbReference type="InterPro" id="IPR044868">
    <property type="entry name" value="Rpn13/ADRM1_Pru"/>
</dbReference>
<protein>
    <recommendedName>
        <fullName evidence="8">Proteasomal ubiquitin receptor ADRM1 homolog</fullName>
    </recommendedName>
</protein>
<keyword evidence="6" id="KW-0539">Nucleus</keyword>
<dbReference type="InterPro" id="IPR038633">
    <property type="entry name" value="Rpn13/ADRM1_Pru_sf"/>
</dbReference>
<organism evidence="12 13">
    <name type="scientific">Romanomermis culicivorax</name>
    <name type="common">Nematode worm</name>
    <dbReference type="NCBI Taxonomy" id="13658"/>
    <lineage>
        <taxon>Eukaryota</taxon>
        <taxon>Metazoa</taxon>
        <taxon>Ecdysozoa</taxon>
        <taxon>Nematoda</taxon>
        <taxon>Enoplea</taxon>
        <taxon>Dorylaimia</taxon>
        <taxon>Mermithida</taxon>
        <taxon>Mermithoidea</taxon>
        <taxon>Mermithidae</taxon>
        <taxon>Romanomermis</taxon>
    </lineage>
</organism>
<comment type="similarity">
    <text evidence="3">Belongs to the ADRM1 family.</text>
</comment>
<dbReference type="InterPro" id="IPR032368">
    <property type="entry name" value="RPN13_DEUBAD"/>
</dbReference>
<name>A0A915JZ89_ROMCU</name>
<dbReference type="WBParaSite" id="nRc.2.0.1.t30972-RA">
    <property type="protein sequence ID" value="nRc.2.0.1.t30972-RA"/>
    <property type="gene ID" value="nRc.2.0.1.g30972"/>
</dbReference>
<dbReference type="InterPro" id="IPR044867">
    <property type="entry name" value="DEUBAD_dom"/>
</dbReference>
<accession>A0A915JZ89</accession>
<dbReference type="GO" id="GO:0070628">
    <property type="term" value="F:proteasome binding"/>
    <property type="evidence" value="ECO:0007669"/>
    <property type="project" value="TreeGrafter"/>
</dbReference>
<reference evidence="13" key="1">
    <citation type="submission" date="2022-11" db="UniProtKB">
        <authorList>
            <consortium name="WormBaseParasite"/>
        </authorList>
    </citation>
    <scope>IDENTIFICATION</scope>
</reference>
<keyword evidence="4" id="KW-0963">Cytoplasm</keyword>
<keyword evidence="12" id="KW-1185">Reference proteome</keyword>
<feature type="domain" description="DEUBAD" evidence="10">
    <location>
        <begin position="267"/>
        <end position="380"/>
    </location>
</feature>